<dbReference type="AlphaFoldDB" id="A0AAD9J3N2"/>
<gene>
    <name evidence="2" type="ORF">LSH36_638g01022</name>
</gene>
<evidence type="ECO:0000313" key="3">
    <source>
        <dbReference type="Proteomes" id="UP001208570"/>
    </source>
</evidence>
<keyword evidence="3" id="KW-1185">Reference proteome</keyword>
<protein>
    <submittedName>
        <fullName evidence="2">Uncharacterized protein</fullName>
    </submittedName>
</protein>
<reference evidence="2" key="1">
    <citation type="journal article" date="2023" name="Mol. Biol. Evol.">
        <title>Third-Generation Sequencing Reveals the Adaptive Role of the Epigenome in Three Deep-Sea Polychaetes.</title>
        <authorList>
            <person name="Perez M."/>
            <person name="Aroh O."/>
            <person name="Sun Y."/>
            <person name="Lan Y."/>
            <person name="Juniper S.K."/>
            <person name="Young C.R."/>
            <person name="Angers B."/>
            <person name="Qian P.Y."/>
        </authorList>
    </citation>
    <scope>NUCLEOTIDE SEQUENCE</scope>
    <source>
        <strain evidence="2">P08H-3</strain>
    </source>
</reference>
<sequence>MYDHTFLLDCQQARKNVNSWFYGIAVHRQNIEVCMADLQVQDRVTSLERKVTTLEDENVKLKSVITELQDIEDGNTAASKVDIPAQSITSVGSNPDATVIISDISSSEEFSDSDADSSNFQYQFRYRKKLTKLNKRQKKQNTISCATSAQPSAGGIRSARGNTNTTITDMYIGGVHSSHSTSDITEHIQNMGFVIIHQPLDDGNVSDHLPICTRYRVHVSSVKSTSSQPQPQQPQPIVNWSNSYNNVKYILIRKLQEQGPLNNSSAVRL</sequence>
<feature type="region of interest" description="Disordered" evidence="1">
    <location>
        <begin position="141"/>
        <end position="161"/>
    </location>
</feature>
<accession>A0AAD9J3N2</accession>
<dbReference type="Proteomes" id="UP001208570">
    <property type="component" value="Unassembled WGS sequence"/>
</dbReference>
<name>A0AAD9J3N2_9ANNE</name>
<dbReference type="CDD" id="cd21931">
    <property type="entry name" value="TD_EMAP-like"/>
    <property type="match status" value="1"/>
</dbReference>
<dbReference type="InterPro" id="IPR049813">
    <property type="entry name" value="Elp-1-like_TD"/>
</dbReference>
<evidence type="ECO:0000313" key="2">
    <source>
        <dbReference type="EMBL" id="KAK2146037.1"/>
    </source>
</evidence>
<comment type="caution">
    <text evidence="2">The sequence shown here is derived from an EMBL/GenBank/DDBJ whole genome shotgun (WGS) entry which is preliminary data.</text>
</comment>
<organism evidence="2 3">
    <name type="scientific">Paralvinella palmiformis</name>
    <dbReference type="NCBI Taxonomy" id="53620"/>
    <lineage>
        <taxon>Eukaryota</taxon>
        <taxon>Metazoa</taxon>
        <taxon>Spiralia</taxon>
        <taxon>Lophotrochozoa</taxon>
        <taxon>Annelida</taxon>
        <taxon>Polychaeta</taxon>
        <taxon>Sedentaria</taxon>
        <taxon>Canalipalpata</taxon>
        <taxon>Terebellida</taxon>
        <taxon>Terebelliformia</taxon>
        <taxon>Alvinellidae</taxon>
        <taxon>Paralvinella</taxon>
    </lineage>
</organism>
<proteinExistence type="predicted"/>
<dbReference type="EMBL" id="JAODUP010000638">
    <property type="protein sequence ID" value="KAK2146037.1"/>
    <property type="molecule type" value="Genomic_DNA"/>
</dbReference>
<evidence type="ECO:0000256" key="1">
    <source>
        <dbReference type="SAM" id="MobiDB-lite"/>
    </source>
</evidence>